<dbReference type="Proteomes" id="UP000233435">
    <property type="component" value="Unassembled WGS sequence"/>
</dbReference>
<feature type="transmembrane region" description="Helical" evidence="1">
    <location>
        <begin position="225"/>
        <end position="246"/>
    </location>
</feature>
<keyword evidence="4" id="KW-1185">Reference proteome</keyword>
<accession>A0A2N3HF99</accession>
<dbReference type="RefSeq" id="WP_106661310.1">
    <property type="nucleotide sequence ID" value="NZ_PJEO01000057.1"/>
</dbReference>
<proteinExistence type="predicted"/>
<evidence type="ECO:0000256" key="1">
    <source>
        <dbReference type="SAM" id="Phobius"/>
    </source>
</evidence>
<dbReference type="OrthoDB" id="1490880at2"/>
<keyword evidence="1" id="KW-0812">Transmembrane</keyword>
<keyword evidence="1" id="KW-1133">Transmembrane helix</keyword>
<dbReference type="AlphaFoldDB" id="A0A2N3HF99"/>
<name>A0A2N3HF99_9FLAO</name>
<dbReference type="Pfam" id="PF06724">
    <property type="entry name" value="DUF1206"/>
    <property type="match status" value="3"/>
</dbReference>
<feature type="domain" description="DUF1206" evidence="2">
    <location>
        <begin position="184"/>
        <end position="248"/>
    </location>
</feature>
<protein>
    <recommendedName>
        <fullName evidence="2">DUF1206 domain-containing protein</fullName>
    </recommendedName>
</protein>
<dbReference type="EMBL" id="PJEO01000057">
    <property type="protein sequence ID" value="PKQ43564.1"/>
    <property type="molecule type" value="Genomic_DNA"/>
</dbReference>
<organism evidence="3 4">
    <name type="scientific">Confluentibacter flavum</name>
    <dbReference type="NCBI Taxonomy" id="1909700"/>
    <lineage>
        <taxon>Bacteria</taxon>
        <taxon>Pseudomonadati</taxon>
        <taxon>Bacteroidota</taxon>
        <taxon>Flavobacteriia</taxon>
        <taxon>Flavobacteriales</taxon>
        <taxon>Flavobacteriaceae</taxon>
        <taxon>Confluentibacter</taxon>
    </lineage>
</organism>
<sequence length="256" mass="28033">MGSKKEILSRIGMASKGIVYLLIGILTALAAFGKGGNKTSSKGALKFLAEQPYGKVLLLIIGIGLAGYLFYRLYQAFANLKNHENNFKGYIMRGSYIISGLVYGFLSFTAFKMMMESSSNNSNWLANILNSDYGNIIAIIIAIAILGKALYEFYSAYSGKFKDEVSHTNISYQAKKVLTKVGKVGFTSRGIVATILAFLFFKASLQNSNSDIDRTDAFNFLQNEFGSIVLALVAIGVAIYGVFMLIKSKYPDINLN</sequence>
<comment type="caution">
    <text evidence="3">The sequence shown here is derived from an EMBL/GenBank/DDBJ whole genome shotgun (WGS) entry which is preliminary data.</text>
</comment>
<dbReference type="InterPro" id="IPR009597">
    <property type="entry name" value="DUF1206"/>
</dbReference>
<gene>
    <name evidence="3" type="ORF">CSW08_18010</name>
</gene>
<evidence type="ECO:0000313" key="4">
    <source>
        <dbReference type="Proteomes" id="UP000233435"/>
    </source>
</evidence>
<feature type="transmembrane region" description="Helical" evidence="1">
    <location>
        <begin position="53"/>
        <end position="74"/>
    </location>
</feature>
<evidence type="ECO:0000259" key="2">
    <source>
        <dbReference type="Pfam" id="PF06724"/>
    </source>
</evidence>
<keyword evidence="1" id="KW-0472">Membrane</keyword>
<feature type="transmembrane region" description="Helical" evidence="1">
    <location>
        <begin position="186"/>
        <end position="205"/>
    </location>
</feature>
<feature type="transmembrane region" description="Helical" evidence="1">
    <location>
        <begin position="95"/>
        <end position="113"/>
    </location>
</feature>
<feature type="transmembrane region" description="Helical" evidence="1">
    <location>
        <begin position="12"/>
        <end position="33"/>
    </location>
</feature>
<reference evidence="3 4" key="1">
    <citation type="submission" date="2017-12" db="EMBL/GenBank/DDBJ databases">
        <title>Confluentibacter flavum sp. nov., isolated from the saline lake.</title>
        <authorList>
            <person name="Yu L."/>
        </authorList>
    </citation>
    <scope>NUCLEOTIDE SEQUENCE [LARGE SCALE GENOMIC DNA]</scope>
    <source>
        <strain evidence="3 4">3B</strain>
    </source>
</reference>
<feature type="domain" description="DUF1206" evidence="2">
    <location>
        <begin position="96"/>
        <end position="158"/>
    </location>
</feature>
<feature type="domain" description="DUF1206" evidence="2">
    <location>
        <begin position="11"/>
        <end position="77"/>
    </location>
</feature>
<evidence type="ECO:0000313" key="3">
    <source>
        <dbReference type="EMBL" id="PKQ43564.1"/>
    </source>
</evidence>
<feature type="transmembrane region" description="Helical" evidence="1">
    <location>
        <begin position="133"/>
        <end position="151"/>
    </location>
</feature>